<dbReference type="PANTHER" id="PTHR30100:SF1">
    <property type="entry name" value="PHOSPHATE ACYLTRANSFERASE"/>
    <property type="match status" value="1"/>
</dbReference>
<dbReference type="GO" id="GO:0008654">
    <property type="term" value="P:phospholipid biosynthetic process"/>
    <property type="evidence" value="ECO:0007669"/>
    <property type="project" value="UniProtKB-KW"/>
</dbReference>
<keyword evidence="4 10" id="KW-0808">Transferase</keyword>
<dbReference type="InterPro" id="IPR003664">
    <property type="entry name" value="FA_synthesis"/>
</dbReference>
<keyword evidence="3 10" id="KW-0444">Lipid biosynthesis</keyword>
<dbReference type="SUPFAM" id="SSF53659">
    <property type="entry name" value="Isocitrate/Isopropylmalate dehydrogenase-like"/>
    <property type="match status" value="1"/>
</dbReference>
<proteinExistence type="inferred from homology"/>
<keyword evidence="6 10" id="KW-0594">Phospholipid biosynthesis</keyword>
<dbReference type="AlphaFoldDB" id="A0A380S904"/>
<evidence type="ECO:0000256" key="4">
    <source>
        <dbReference type="ARBA" id="ARBA00022679"/>
    </source>
</evidence>
<dbReference type="EC" id="2.3.1.274" evidence="8 10"/>
<dbReference type="PANTHER" id="PTHR30100">
    <property type="entry name" value="FATTY ACID/PHOSPHOLIPID SYNTHESIS PROTEIN PLSX"/>
    <property type="match status" value="1"/>
</dbReference>
<keyword evidence="2 10" id="KW-0963">Cytoplasm</keyword>
<organism evidence="11 12">
    <name type="scientific">Fibrobacter succinogenes</name>
    <name type="common">Bacteroides succinogenes</name>
    <dbReference type="NCBI Taxonomy" id="833"/>
    <lineage>
        <taxon>Bacteria</taxon>
        <taxon>Pseudomonadati</taxon>
        <taxon>Fibrobacterota</taxon>
        <taxon>Fibrobacteria</taxon>
        <taxon>Fibrobacterales</taxon>
        <taxon>Fibrobacteraceae</taxon>
        <taxon>Fibrobacter</taxon>
    </lineage>
</organism>
<evidence type="ECO:0000256" key="3">
    <source>
        <dbReference type="ARBA" id="ARBA00022516"/>
    </source>
</evidence>
<reference evidence="11 12" key="1">
    <citation type="submission" date="2017-08" db="EMBL/GenBank/DDBJ databases">
        <authorList>
            <person name="de Groot N.N."/>
        </authorList>
    </citation>
    <scope>NUCLEOTIDE SEQUENCE [LARGE SCALE GENOMIC DNA]</scope>
    <source>
        <strain evidence="11 12">HM2</strain>
    </source>
</reference>
<dbReference type="GO" id="GO:0006633">
    <property type="term" value="P:fatty acid biosynthetic process"/>
    <property type="evidence" value="ECO:0007669"/>
    <property type="project" value="UniProtKB-UniRule"/>
</dbReference>
<comment type="pathway">
    <text evidence="10">Lipid metabolism; phospholipid metabolism.</text>
</comment>
<evidence type="ECO:0000256" key="10">
    <source>
        <dbReference type="HAMAP-Rule" id="MF_00019"/>
    </source>
</evidence>
<dbReference type="RefSeq" id="WP_085491095.1">
    <property type="nucleotide sequence ID" value="NZ_UHJL01000004.1"/>
</dbReference>
<comment type="subunit">
    <text evidence="9 10">Homodimer. Probably interacts with PlsY.</text>
</comment>
<evidence type="ECO:0000256" key="9">
    <source>
        <dbReference type="ARBA" id="ARBA00046608"/>
    </source>
</evidence>
<evidence type="ECO:0000256" key="8">
    <source>
        <dbReference type="ARBA" id="ARBA00024069"/>
    </source>
</evidence>
<sequence length="327" mass="34295">MIKVALDAMGGDYAPSVCIEGAVSAVKKNPNIHVVLCGPEAEVKASLEKLGYTGNQISVVDAPDPVAMDEHPVMVVKKKQHSGLVTCVALQKKGLVDASVSAGNSGAMMASCLMILGKTCDEFSRPPIGVALPTKDRRIVLVDGGANVDERASTLVDFAIAGSAFAEAYLGIENPKVGLLNMGEEEHKGPAVLQETYQLLKSAPVNFMGNIEGRDLIAGKADVVATSGYTGNVVLKLLEGFFEMHQEMFGTIDTPAGKRFSEMWDYRATGGALLLGLNGIGIIAHGRSDALAIEKAVEVAAKYAEADVANKVNARLAAIKSEEAPKA</sequence>
<dbReference type="HAMAP" id="MF_00019">
    <property type="entry name" value="PlsX"/>
    <property type="match status" value="1"/>
</dbReference>
<comment type="catalytic activity">
    <reaction evidence="1 10">
        <text>a fatty acyl-[ACP] + phosphate = an acyl phosphate + holo-[ACP]</text>
        <dbReference type="Rhea" id="RHEA:42292"/>
        <dbReference type="Rhea" id="RHEA-COMP:9685"/>
        <dbReference type="Rhea" id="RHEA-COMP:14125"/>
        <dbReference type="ChEBI" id="CHEBI:43474"/>
        <dbReference type="ChEBI" id="CHEBI:59918"/>
        <dbReference type="ChEBI" id="CHEBI:64479"/>
        <dbReference type="ChEBI" id="CHEBI:138651"/>
        <dbReference type="EC" id="2.3.1.274"/>
    </reaction>
</comment>
<keyword evidence="11" id="KW-0012">Acyltransferase</keyword>
<protein>
    <recommendedName>
        <fullName evidence="8 10">Phosphate acyltransferase</fullName>
        <ecNumber evidence="8 10">2.3.1.274</ecNumber>
    </recommendedName>
    <alternativeName>
        <fullName evidence="10">Acyl-ACP phosphotransacylase</fullName>
    </alternativeName>
    <alternativeName>
        <fullName evidence="10">Acyl-[acyl-carrier-protein]--phosphate acyltransferase</fullName>
    </alternativeName>
    <alternativeName>
        <fullName evidence="10">Phosphate-acyl-ACP acyltransferase</fullName>
    </alternativeName>
</protein>
<dbReference type="Gene3D" id="3.40.718.10">
    <property type="entry name" value="Isopropylmalate Dehydrogenase"/>
    <property type="match status" value="1"/>
</dbReference>
<gene>
    <name evidence="10" type="primary">plsX</name>
    <name evidence="11" type="ORF">SAMN05661053_2592</name>
</gene>
<dbReference type="GO" id="GO:0043811">
    <property type="term" value="F:phosphate:acyl-[acyl carrier protein] acyltransferase activity"/>
    <property type="evidence" value="ECO:0007669"/>
    <property type="project" value="UniProtKB-UniRule"/>
</dbReference>
<comment type="similarity">
    <text evidence="10">Belongs to the PlsX family.</text>
</comment>
<evidence type="ECO:0000256" key="2">
    <source>
        <dbReference type="ARBA" id="ARBA00022490"/>
    </source>
</evidence>
<evidence type="ECO:0000313" key="11">
    <source>
        <dbReference type="EMBL" id="SUQ25798.1"/>
    </source>
</evidence>
<keyword evidence="7 10" id="KW-1208">Phospholipid metabolism</keyword>
<name>A0A380S904_FIBSU</name>
<dbReference type="Pfam" id="PF02504">
    <property type="entry name" value="FA_synthesis"/>
    <property type="match status" value="1"/>
</dbReference>
<evidence type="ECO:0000256" key="5">
    <source>
        <dbReference type="ARBA" id="ARBA00023098"/>
    </source>
</evidence>
<accession>A0A380S904</accession>
<dbReference type="GO" id="GO:0005737">
    <property type="term" value="C:cytoplasm"/>
    <property type="evidence" value="ECO:0007669"/>
    <property type="project" value="UniProtKB-SubCell"/>
</dbReference>
<comment type="function">
    <text evidence="10">Catalyzes the reversible formation of acyl-phosphate (acyl-PO(4)) from acyl-[acyl-carrier-protein] (acyl-ACP). This enzyme utilizes acyl-ACP as fatty acyl donor, but not acyl-CoA.</text>
</comment>
<dbReference type="PIRSF" id="PIRSF002465">
    <property type="entry name" value="Phsphlp_syn_PlsX"/>
    <property type="match status" value="1"/>
</dbReference>
<evidence type="ECO:0000313" key="12">
    <source>
        <dbReference type="Proteomes" id="UP000255423"/>
    </source>
</evidence>
<evidence type="ECO:0000256" key="7">
    <source>
        <dbReference type="ARBA" id="ARBA00023264"/>
    </source>
</evidence>
<dbReference type="UniPathway" id="UPA00085"/>
<keyword evidence="5 10" id="KW-0443">Lipid metabolism</keyword>
<dbReference type="Proteomes" id="UP000255423">
    <property type="component" value="Unassembled WGS sequence"/>
</dbReference>
<dbReference type="NCBIfam" id="TIGR00182">
    <property type="entry name" value="plsX"/>
    <property type="match status" value="1"/>
</dbReference>
<dbReference type="EMBL" id="UHJL01000004">
    <property type="protein sequence ID" value="SUQ25798.1"/>
    <property type="molecule type" value="Genomic_DNA"/>
</dbReference>
<evidence type="ECO:0000256" key="1">
    <source>
        <dbReference type="ARBA" id="ARBA00001232"/>
    </source>
</evidence>
<evidence type="ECO:0000256" key="6">
    <source>
        <dbReference type="ARBA" id="ARBA00023209"/>
    </source>
</evidence>
<dbReference type="InterPro" id="IPR012281">
    <property type="entry name" value="Phospholipid_synth_PlsX-like"/>
</dbReference>
<comment type="subcellular location">
    <subcellularLocation>
        <location evidence="10">Cytoplasm</location>
    </subcellularLocation>
    <text evidence="10">Associated with the membrane possibly through PlsY.</text>
</comment>